<proteinExistence type="predicted"/>
<evidence type="ECO:0000313" key="7">
    <source>
        <dbReference type="Proteomes" id="UP001205740"/>
    </source>
</evidence>
<feature type="domain" description="HTH tetR-type" evidence="5">
    <location>
        <begin position="8"/>
        <end position="68"/>
    </location>
</feature>
<dbReference type="Proteomes" id="UP001205740">
    <property type="component" value="Unassembled WGS sequence"/>
</dbReference>
<dbReference type="SUPFAM" id="SSF46689">
    <property type="entry name" value="Homeodomain-like"/>
    <property type="match status" value="1"/>
</dbReference>
<dbReference type="RefSeq" id="WP_253656484.1">
    <property type="nucleotide sequence ID" value="NZ_BAAAOE010000003.1"/>
</dbReference>
<evidence type="ECO:0000313" key="6">
    <source>
        <dbReference type="EMBL" id="MCP2162910.1"/>
    </source>
</evidence>
<evidence type="ECO:0000256" key="1">
    <source>
        <dbReference type="ARBA" id="ARBA00023015"/>
    </source>
</evidence>
<protein>
    <submittedName>
        <fullName evidence="6">Transcriptional regulator, TetR family</fullName>
    </submittedName>
</protein>
<dbReference type="InterPro" id="IPR001647">
    <property type="entry name" value="HTH_TetR"/>
</dbReference>
<dbReference type="PANTHER" id="PTHR30055:SF234">
    <property type="entry name" value="HTH-TYPE TRANSCRIPTIONAL REGULATOR BETI"/>
    <property type="match status" value="1"/>
</dbReference>
<evidence type="ECO:0000259" key="5">
    <source>
        <dbReference type="PROSITE" id="PS50977"/>
    </source>
</evidence>
<keyword evidence="2 4" id="KW-0238">DNA-binding</keyword>
<dbReference type="EMBL" id="JAMTCG010000009">
    <property type="protein sequence ID" value="MCP2162910.1"/>
    <property type="molecule type" value="Genomic_DNA"/>
</dbReference>
<reference evidence="6 7" key="1">
    <citation type="submission" date="2022-06" db="EMBL/GenBank/DDBJ databases">
        <title>Genomic Encyclopedia of Archaeal and Bacterial Type Strains, Phase II (KMG-II): from individual species to whole genera.</title>
        <authorList>
            <person name="Goeker M."/>
        </authorList>
    </citation>
    <scope>NUCLEOTIDE SEQUENCE [LARGE SCALE GENOMIC DNA]</scope>
    <source>
        <strain evidence="6 7">DSM 45037</strain>
    </source>
</reference>
<evidence type="ECO:0000256" key="4">
    <source>
        <dbReference type="PROSITE-ProRule" id="PRU00335"/>
    </source>
</evidence>
<dbReference type="InterPro" id="IPR009057">
    <property type="entry name" value="Homeodomain-like_sf"/>
</dbReference>
<name>A0ABT1H8G3_9NOCA</name>
<keyword evidence="1" id="KW-0805">Transcription regulation</keyword>
<feature type="DNA-binding region" description="H-T-H motif" evidence="4">
    <location>
        <begin position="31"/>
        <end position="50"/>
    </location>
</feature>
<organism evidence="6 7">
    <name type="scientific">Williamsia serinedens</name>
    <dbReference type="NCBI Taxonomy" id="391736"/>
    <lineage>
        <taxon>Bacteria</taxon>
        <taxon>Bacillati</taxon>
        <taxon>Actinomycetota</taxon>
        <taxon>Actinomycetes</taxon>
        <taxon>Mycobacteriales</taxon>
        <taxon>Nocardiaceae</taxon>
        <taxon>Williamsia</taxon>
    </lineage>
</organism>
<gene>
    <name evidence="6" type="ORF">LX12_004122</name>
</gene>
<dbReference type="PROSITE" id="PS50977">
    <property type="entry name" value="HTH_TETR_2"/>
    <property type="match status" value="1"/>
</dbReference>
<keyword evidence="7" id="KW-1185">Reference proteome</keyword>
<dbReference type="InterPro" id="IPR050109">
    <property type="entry name" value="HTH-type_TetR-like_transc_reg"/>
</dbReference>
<dbReference type="Pfam" id="PF00440">
    <property type="entry name" value="TetR_N"/>
    <property type="match status" value="1"/>
</dbReference>
<dbReference type="Gene3D" id="1.10.357.10">
    <property type="entry name" value="Tetracycline Repressor, domain 2"/>
    <property type="match status" value="1"/>
</dbReference>
<sequence length="229" mass="24848">MLSRLTIDQRREQLIDRALEIAERAGIAAVTVRGVADAAGVSLGIVHYCFDGKDELMDAVVGTAMARHLDAFLTDNPDLRGGGDGATSATGRDGLHAMVSSTVSSVLALTRESPGRWTVLVESIVHSLRTPADSPARIATRHHHQLAEDYGVRYLETVGARTGMHWEGRERDVVRYAVQAIHGMFQWWLVDRDDAAAARSADLLVDWAVGLAVDRGAAQEPSRSLRAVM</sequence>
<comment type="caution">
    <text evidence="6">The sequence shown here is derived from an EMBL/GenBank/DDBJ whole genome shotgun (WGS) entry which is preliminary data.</text>
</comment>
<accession>A0ABT1H8G3</accession>
<evidence type="ECO:0000256" key="3">
    <source>
        <dbReference type="ARBA" id="ARBA00023163"/>
    </source>
</evidence>
<keyword evidence="3" id="KW-0804">Transcription</keyword>
<dbReference type="PANTHER" id="PTHR30055">
    <property type="entry name" value="HTH-TYPE TRANSCRIPTIONAL REGULATOR RUTR"/>
    <property type="match status" value="1"/>
</dbReference>
<evidence type="ECO:0000256" key="2">
    <source>
        <dbReference type="ARBA" id="ARBA00023125"/>
    </source>
</evidence>